<proteinExistence type="predicted"/>
<feature type="compositionally biased region" description="Low complexity" evidence="1">
    <location>
        <begin position="441"/>
        <end position="458"/>
    </location>
</feature>
<protein>
    <recommendedName>
        <fullName evidence="4">Fungal N-terminal domain-containing protein</fullName>
    </recommendedName>
</protein>
<evidence type="ECO:0000313" key="3">
    <source>
        <dbReference type="Proteomes" id="UP000800082"/>
    </source>
</evidence>
<name>A0A6A5R498_9PLEO</name>
<feature type="compositionally biased region" description="Low complexity" evidence="1">
    <location>
        <begin position="413"/>
        <end position="434"/>
    </location>
</feature>
<dbReference type="GeneID" id="54352180"/>
<evidence type="ECO:0000313" key="2">
    <source>
        <dbReference type="EMBL" id="KAF1922502.1"/>
    </source>
</evidence>
<keyword evidence="3" id="KW-1185">Reference proteome</keyword>
<dbReference type="Gene3D" id="2.40.70.10">
    <property type="entry name" value="Acid Proteases"/>
    <property type="match status" value="1"/>
</dbReference>
<evidence type="ECO:0008006" key="4">
    <source>
        <dbReference type="Google" id="ProtNLM"/>
    </source>
</evidence>
<evidence type="ECO:0000256" key="1">
    <source>
        <dbReference type="SAM" id="MobiDB-lite"/>
    </source>
</evidence>
<feature type="region of interest" description="Disordered" evidence="1">
    <location>
        <begin position="413"/>
        <end position="467"/>
    </location>
</feature>
<dbReference type="InterPro" id="IPR021109">
    <property type="entry name" value="Peptidase_aspartic_dom_sf"/>
</dbReference>
<sequence>MDPLSITAATISILSTAQETFKHLKHLQEFQTSEFEQLTTVQLEVEIYNKILEEVGQIALSGTSSLPESARLSLRLCQRHLVKVMAEIDELYVLKSGRKSKKPASGAEANLVETMKDYRRSVKILRDIVMDGVTQGLLTNYAYDQPLPQTAGPISIDLDLSQGGADSAKQTESLIKQLQVVFNNSHYTPGPITIRIKSREGTRDEADHSEDILEKLRRAAEGIYQRPRGAQSTSNPFQFFATIIGIQGSSEEGPKVCASLDTASADNWIAASIVERFGLQSLVQPAVEVPYTGAGGHLFYSKGMISVLWTRDSARSWETEFLVQEDAPFDLLLGRRFIIEEGMLVLADPVLVHDNVSRLAPLSKEETHQMEQNMRRRGAENEEIASTREALATAARQRKREAKIASRMSLAASRMSLAPTPGSVTPSSSRPTPSIQSCVPSAGTETTNSNASAATNGSVDTDAGASV</sequence>
<accession>A0A6A5R498</accession>
<organism evidence="2 3">
    <name type="scientific">Didymella exigua CBS 183.55</name>
    <dbReference type="NCBI Taxonomy" id="1150837"/>
    <lineage>
        <taxon>Eukaryota</taxon>
        <taxon>Fungi</taxon>
        <taxon>Dikarya</taxon>
        <taxon>Ascomycota</taxon>
        <taxon>Pezizomycotina</taxon>
        <taxon>Dothideomycetes</taxon>
        <taxon>Pleosporomycetidae</taxon>
        <taxon>Pleosporales</taxon>
        <taxon>Pleosporineae</taxon>
        <taxon>Didymellaceae</taxon>
        <taxon>Didymella</taxon>
    </lineage>
</organism>
<gene>
    <name evidence="2" type="ORF">M421DRAFT_426844</name>
</gene>
<dbReference type="RefSeq" id="XP_033442755.1">
    <property type="nucleotide sequence ID" value="XM_033594512.1"/>
</dbReference>
<dbReference type="OrthoDB" id="4767016at2759"/>
<dbReference type="Proteomes" id="UP000800082">
    <property type="component" value="Unassembled WGS sequence"/>
</dbReference>
<reference evidence="2" key="1">
    <citation type="journal article" date="2020" name="Stud. Mycol.">
        <title>101 Dothideomycetes genomes: a test case for predicting lifestyles and emergence of pathogens.</title>
        <authorList>
            <person name="Haridas S."/>
            <person name="Albert R."/>
            <person name="Binder M."/>
            <person name="Bloem J."/>
            <person name="Labutti K."/>
            <person name="Salamov A."/>
            <person name="Andreopoulos B."/>
            <person name="Baker S."/>
            <person name="Barry K."/>
            <person name="Bills G."/>
            <person name="Bluhm B."/>
            <person name="Cannon C."/>
            <person name="Castanera R."/>
            <person name="Culley D."/>
            <person name="Daum C."/>
            <person name="Ezra D."/>
            <person name="Gonzalez J."/>
            <person name="Henrissat B."/>
            <person name="Kuo A."/>
            <person name="Liang C."/>
            <person name="Lipzen A."/>
            <person name="Lutzoni F."/>
            <person name="Magnuson J."/>
            <person name="Mondo S."/>
            <person name="Nolan M."/>
            <person name="Ohm R."/>
            <person name="Pangilinan J."/>
            <person name="Park H.-J."/>
            <person name="Ramirez L."/>
            <person name="Alfaro M."/>
            <person name="Sun H."/>
            <person name="Tritt A."/>
            <person name="Yoshinaga Y."/>
            <person name="Zwiers L.-H."/>
            <person name="Turgeon B."/>
            <person name="Goodwin S."/>
            <person name="Spatafora J."/>
            <person name="Crous P."/>
            <person name="Grigoriev I."/>
        </authorList>
    </citation>
    <scope>NUCLEOTIDE SEQUENCE</scope>
    <source>
        <strain evidence="2">CBS 183.55</strain>
    </source>
</reference>
<dbReference type="EMBL" id="ML979024">
    <property type="protein sequence ID" value="KAF1922502.1"/>
    <property type="molecule type" value="Genomic_DNA"/>
</dbReference>
<dbReference type="AlphaFoldDB" id="A0A6A5R498"/>